<dbReference type="AlphaFoldDB" id="A0A4Z2G858"/>
<keyword evidence="4" id="KW-1185">Reference proteome</keyword>
<accession>A0A4Z2G858</accession>
<evidence type="ECO:0000313" key="4">
    <source>
        <dbReference type="Proteomes" id="UP000314294"/>
    </source>
</evidence>
<reference evidence="3 4" key="1">
    <citation type="submission" date="2019-03" db="EMBL/GenBank/DDBJ databases">
        <title>First draft genome of Liparis tanakae, snailfish: a comprehensive survey of snailfish specific genes.</title>
        <authorList>
            <person name="Kim W."/>
            <person name="Song I."/>
            <person name="Jeong J.-H."/>
            <person name="Kim D."/>
            <person name="Kim S."/>
            <person name="Ryu S."/>
            <person name="Song J.Y."/>
            <person name="Lee S.K."/>
        </authorList>
    </citation>
    <scope>NUCLEOTIDE SEQUENCE [LARGE SCALE GENOMIC DNA]</scope>
    <source>
        <tissue evidence="3">Muscle</tissue>
    </source>
</reference>
<organism evidence="3 4">
    <name type="scientific">Liparis tanakae</name>
    <name type="common">Tanaka's snailfish</name>
    <dbReference type="NCBI Taxonomy" id="230148"/>
    <lineage>
        <taxon>Eukaryota</taxon>
        <taxon>Metazoa</taxon>
        <taxon>Chordata</taxon>
        <taxon>Craniata</taxon>
        <taxon>Vertebrata</taxon>
        <taxon>Euteleostomi</taxon>
        <taxon>Actinopterygii</taxon>
        <taxon>Neopterygii</taxon>
        <taxon>Teleostei</taxon>
        <taxon>Neoteleostei</taxon>
        <taxon>Acanthomorphata</taxon>
        <taxon>Eupercaria</taxon>
        <taxon>Perciformes</taxon>
        <taxon>Cottioidei</taxon>
        <taxon>Cottales</taxon>
        <taxon>Liparidae</taxon>
        <taxon>Liparis</taxon>
    </lineage>
</organism>
<protein>
    <submittedName>
        <fullName evidence="3">Uncharacterized protein</fullName>
    </submittedName>
</protein>
<keyword evidence="2" id="KW-0732">Signal</keyword>
<proteinExistence type="predicted"/>
<sequence>MELTHRSVALLGCIVSLGSWALLASAEEGASSLFRLTVEDGRVAGSRGLRNICVSPSVNKMSGSSTSRCNGPIPLPAHSGSSSSSPLFLHLVVDLHLVLDTPVKKRKEKKFKMEFANLEDPRVHILLPPAVHAHVSVHVSVHVSQGPAFMLSCAALKQHHRHIPVRQHAAKSSERESGHFS</sequence>
<feature type="compositionally biased region" description="Basic and acidic residues" evidence="1">
    <location>
        <begin position="171"/>
        <end position="181"/>
    </location>
</feature>
<evidence type="ECO:0000256" key="1">
    <source>
        <dbReference type="SAM" id="MobiDB-lite"/>
    </source>
</evidence>
<comment type="caution">
    <text evidence="3">The sequence shown here is derived from an EMBL/GenBank/DDBJ whole genome shotgun (WGS) entry which is preliminary data.</text>
</comment>
<dbReference type="Proteomes" id="UP000314294">
    <property type="component" value="Unassembled WGS sequence"/>
</dbReference>
<feature type="signal peptide" evidence="2">
    <location>
        <begin position="1"/>
        <end position="26"/>
    </location>
</feature>
<gene>
    <name evidence="3" type="ORF">EYF80_040366</name>
</gene>
<feature type="region of interest" description="Disordered" evidence="1">
    <location>
        <begin position="162"/>
        <end position="181"/>
    </location>
</feature>
<name>A0A4Z2G858_9TELE</name>
<evidence type="ECO:0000256" key="2">
    <source>
        <dbReference type="SAM" id="SignalP"/>
    </source>
</evidence>
<evidence type="ECO:0000313" key="3">
    <source>
        <dbReference type="EMBL" id="TNN49411.1"/>
    </source>
</evidence>
<feature type="chain" id="PRO_5021475022" evidence="2">
    <location>
        <begin position="27"/>
        <end position="181"/>
    </location>
</feature>
<dbReference type="EMBL" id="SRLO01000657">
    <property type="protein sequence ID" value="TNN49411.1"/>
    <property type="molecule type" value="Genomic_DNA"/>
</dbReference>